<feature type="compositionally biased region" description="Gly residues" evidence="9">
    <location>
        <begin position="769"/>
        <end position="797"/>
    </location>
</feature>
<feature type="domain" description="Helicase ATP-binding" evidence="10">
    <location>
        <begin position="379"/>
        <end position="554"/>
    </location>
</feature>
<dbReference type="InterPro" id="IPR027417">
    <property type="entry name" value="P-loop_NTPase"/>
</dbReference>
<dbReference type="InterPro" id="IPR000629">
    <property type="entry name" value="RNA-helicase_DEAD-box_CS"/>
</dbReference>
<dbReference type="InterPro" id="IPR011545">
    <property type="entry name" value="DEAD/DEAH_box_helicase_dom"/>
</dbReference>
<dbReference type="KEGG" id="spu:588613"/>
<dbReference type="PROSITE" id="PS51195">
    <property type="entry name" value="Q_MOTIF"/>
    <property type="match status" value="1"/>
</dbReference>
<proteinExistence type="predicted"/>
<feature type="short sequence motif" description="Q motif" evidence="8">
    <location>
        <begin position="348"/>
        <end position="376"/>
    </location>
</feature>
<dbReference type="PROSITE" id="PS00039">
    <property type="entry name" value="DEAD_ATP_HELICASE"/>
    <property type="match status" value="1"/>
</dbReference>
<evidence type="ECO:0000313" key="14">
    <source>
        <dbReference type="Proteomes" id="UP000007110"/>
    </source>
</evidence>
<dbReference type="SMART" id="SM00322">
    <property type="entry name" value="KH"/>
    <property type="match status" value="1"/>
</dbReference>
<feature type="compositionally biased region" description="Polar residues" evidence="9">
    <location>
        <begin position="114"/>
        <end position="131"/>
    </location>
</feature>
<dbReference type="InterPro" id="IPR004088">
    <property type="entry name" value="KH_dom_type_1"/>
</dbReference>
<evidence type="ECO:0000256" key="7">
    <source>
        <dbReference type="PROSITE-ProRule" id="PRU00117"/>
    </source>
</evidence>
<dbReference type="Pfam" id="PF00270">
    <property type="entry name" value="DEAD"/>
    <property type="match status" value="1"/>
</dbReference>
<evidence type="ECO:0000256" key="2">
    <source>
        <dbReference type="ARBA" id="ARBA00022741"/>
    </source>
</evidence>
<evidence type="ECO:0000313" key="13">
    <source>
        <dbReference type="EnsemblMetazoa" id="XP_030839262"/>
    </source>
</evidence>
<keyword evidence="3" id="KW-0378">Hydrolase</keyword>
<dbReference type="FunCoup" id="A0A7M7NQU3">
    <property type="interactions" value="74"/>
</dbReference>
<dbReference type="EC" id="3.6.4.13" evidence="1"/>
<dbReference type="FunFam" id="3.40.50.300:FF:000008">
    <property type="entry name" value="ATP-dependent RNA helicase RhlB"/>
    <property type="match status" value="1"/>
</dbReference>
<dbReference type="GO" id="GO:0003724">
    <property type="term" value="F:RNA helicase activity"/>
    <property type="evidence" value="ECO:0000318"/>
    <property type="project" value="GO_Central"/>
</dbReference>
<dbReference type="SUPFAM" id="SSF54791">
    <property type="entry name" value="Eukaryotic type KH-domain (KH-domain type I)"/>
    <property type="match status" value="1"/>
</dbReference>
<dbReference type="InterPro" id="IPR001650">
    <property type="entry name" value="Helicase_C-like"/>
</dbReference>
<evidence type="ECO:0000256" key="3">
    <source>
        <dbReference type="ARBA" id="ARBA00022801"/>
    </source>
</evidence>
<dbReference type="InterPro" id="IPR036612">
    <property type="entry name" value="KH_dom_type_1_sf"/>
</dbReference>
<keyword evidence="4" id="KW-0347">Helicase</keyword>
<keyword evidence="5" id="KW-0067">ATP-binding</keyword>
<dbReference type="Gene3D" id="3.30.1370.10">
    <property type="entry name" value="K Homology domain, type 1"/>
    <property type="match status" value="1"/>
</dbReference>
<evidence type="ECO:0000259" key="12">
    <source>
        <dbReference type="PROSITE" id="PS51195"/>
    </source>
</evidence>
<keyword evidence="7" id="KW-0694">RNA-binding</keyword>
<dbReference type="AlphaFoldDB" id="A0A7M7NQU3"/>
<dbReference type="SMART" id="SM00487">
    <property type="entry name" value="DEXDc"/>
    <property type="match status" value="1"/>
</dbReference>
<feature type="compositionally biased region" description="Basic and acidic residues" evidence="9">
    <location>
        <begin position="160"/>
        <end position="172"/>
    </location>
</feature>
<dbReference type="OrthoDB" id="196131at2759"/>
<dbReference type="PROSITE" id="PS50084">
    <property type="entry name" value="KH_TYPE_1"/>
    <property type="match status" value="1"/>
</dbReference>
<comment type="catalytic activity">
    <reaction evidence="6">
        <text>ATP + H2O = ADP + phosphate + H(+)</text>
        <dbReference type="Rhea" id="RHEA:13065"/>
        <dbReference type="ChEBI" id="CHEBI:15377"/>
        <dbReference type="ChEBI" id="CHEBI:15378"/>
        <dbReference type="ChEBI" id="CHEBI:30616"/>
        <dbReference type="ChEBI" id="CHEBI:43474"/>
        <dbReference type="ChEBI" id="CHEBI:456216"/>
        <dbReference type="EC" id="3.6.4.13"/>
    </reaction>
</comment>
<organism evidence="13 14">
    <name type="scientific">Strongylocentrotus purpuratus</name>
    <name type="common">Purple sea urchin</name>
    <dbReference type="NCBI Taxonomy" id="7668"/>
    <lineage>
        <taxon>Eukaryota</taxon>
        <taxon>Metazoa</taxon>
        <taxon>Echinodermata</taxon>
        <taxon>Eleutherozoa</taxon>
        <taxon>Echinozoa</taxon>
        <taxon>Echinoidea</taxon>
        <taxon>Euechinoidea</taxon>
        <taxon>Echinacea</taxon>
        <taxon>Camarodonta</taxon>
        <taxon>Echinidea</taxon>
        <taxon>Strongylocentrotidae</taxon>
        <taxon>Strongylocentrotus</taxon>
    </lineage>
</organism>
<feature type="compositionally biased region" description="Basic and acidic residues" evidence="9">
    <location>
        <begin position="132"/>
        <end position="151"/>
    </location>
</feature>
<dbReference type="PROSITE" id="PS51192">
    <property type="entry name" value="HELICASE_ATP_BIND_1"/>
    <property type="match status" value="1"/>
</dbReference>
<dbReference type="PROSITE" id="PS51194">
    <property type="entry name" value="HELICASE_CTER"/>
    <property type="match status" value="1"/>
</dbReference>
<sequence>MSDWEEEIENDMRGMSFSSQPQSQNTNRWSNDDYSNSQSTSNFRQDRSAPYGQGRARSSVGRGGGTGYNGRDDDRSRARTTSSGIGRGRGIALERNNDRRNDGNDEGEWRGESRTWNSGRYDSRRSSSPNWRKNERENNEAGSQDKQERWYGETGGGGGRRGDDERSRDDKGSLLVDNQYLGRIIGKQGAKIRELEQESGARIKIMSRESDGYETTINLEGGEEAQAKAKKLIEELTDPDFRGNTRKPQSSSFSFNSRNGADSNSQDDAPPKPRGPIDWKNLQAEQDIYLAQKWKDYPEVIKDFYHEHSSIKALSEEETDALREVIGVSAVDDSAKELNRIIPKPVRTFEEAFEDYPEILREIYKQKFTKPSPIQSQGWPVALKGHDLIGIAQTGSGKTLAFLLPALIHTDLQPGARKSRGGPNVLVLSPTRELALQIESEVNKYSYKGIKSVCVYGGGDRRKQIKVVSDGVEIIIATPGRLNDLIMNKIVNVMSVTFLVLDEADRMLDMGFEPQIMKILLDVRPDRQTIMTSATWPEGVRRLAKNYMKNPIHVNVGSLDLSACHNVTQLVEIVDEEEKRDRLIAFFETMTEDEKVLVFVGRKVMADDLSCDMSMRNLSVQSIHGGREQYDRERALEDFKDGSVRILIATDVASRGLDIKDITHVFNFDCPNHIEEYVHRVGRTGRAGRTGTSLTLMTKKDWRWAGDIIKIMEEAGQEVPYELIEMAERWKRHQARMADGDRRGGGRGGGRGRGGGGGGFRGGRDRDSGGGGFGFSSGGGGGGGGFGFGGRSGGGGRRGGERDEWW</sequence>
<dbReference type="InParanoid" id="A0A7M7NQU3"/>
<evidence type="ECO:0000259" key="11">
    <source>
        <dbReference type="PROSITE" id="PS51194"/>
    </source>
</evidence>
<dbReference type="FunFam" id="3.40.50.300:FF:000079">
    <property type="entry name" value="probable ATP-dependent RNA helicase DDX17"/>
    <property type="match status" value="1"/>
</dbReference>
<feature type="domain" description="Helicase C-terminal" evidence="11">
    <location>
        <begin position="566"/>
        <end position="727"/>
    </location>
</feature>
<dbReference type="CDD" id="cd17958">
    <property type="entry name" value="DEADc_DDX43_DDX53"/>
    <property type="match status" value="1"/>
</dbReference>
<feature type="region of interest" description="Disordered" evidence="9">
    <location>
        <begin position="734"/>
        <end position="806"/>
    </location>
</feature>
<reference evidence="14" key="1">
    <citation type="submission" date="2015-02" db="EMBL/GenBank/DDBJ databases">
        <title>Genome sequencing for Strongylocentrotus purpuratus.</title>
        <authorList>
            <person name="Murali S."/>
            <person name="Liu Y."/>
            <person name="Vee V."/>
            <person name="English A."/>
            <person name="Wang M."/>
            <person name="Skinner E."/>
            <person name="Han Y."/>
            <person name="Muzny D.M."/>
            <person name="Worley K.C."/>
            <person name="Gibbs R.A."/>
        </authorList>
    </citation>
    <scope>NUCLEOTIDE SEQUENCE</scope>
</reference>
<dbReference type="InterPro" id="IPR014001">
    <property type="entry name" value="Helicase_ATP-bd"/>
</dbReference>
<accession>A0A7M7NQU3</accession>
<feature type="compositionally biased region" description="Gly residues" evidence="9">
    <location>
        <begin position="746"/>
        <end position="761"/>
    </location>
</feature>
<name>A0A7M7NQU3_STRPU</name>
<evidence type="ECO:0000256" key="6">
    <source>
        <dbReference type="ARBA" id="ARBA00047984"/>
    </source>
</evidence>
<dbReference type="Gene3D" id="3.40.50.300">
    <property type="entry name" value="P-loop containing nucleotide triphosphate hydrolases"/>
    <property type="match status" value="2"/>
</dbReference>
<dbReference type="GO" id="GO:0003729">
    <property type="term" value="F:mRNA binding"/>
    <property type="evidence" value="ECO:0000318"/>
    <property type="project" value="GO_Central"/>
</dbReference>
<feature type="domain" description="DEAD-box RNA helicase Q" evidence="12">
    <location>
        <begin position="348"/>
        <end position="376"/>
    </location>
</feature>
<evidence type="ECO:0000256" key="5">
    <source>
        <dbReference type="ARBA" id="ARBA00022840"/>
    </source>
</evidence>
<evidence type="ECO:0000256" key="4">
    <source>
        <dbReference type="ARBA" id="ARBA00022806"/>
    </source>
</evidence>
<feature type="region of interest" description="Disordered" evidence="9">
    <location>
        <begin position="236"/>
        <end position="278"/>
    </location>
</feature>
<feature type="compositionally biased region" description="Polar residues" evidence="9">
    <location>
        <begin position="16"/>
        <end position="43"/>
    </location>
</feature>
<dbReference type="GO" id="GO:0005524">
    <property type="term" value="F:ATP binding"/>
    <property type="evidence" value="ECO:0007669"/>
    <property type="project" value="UniProtKB-KW"/>
</dbReference>
<dbReference type="GO" id="GO:0016787">
    <property type="term" value="F:hydrolase activity"/>
    <property type="evidence" value="ECO:0007669"/>
    <property type="project" value="UniProtKB-KW"/>
</dbReference>
<dbReference type="SUPFAM" id="SSF52540">
    <property type="entry name" value="P-loop containing nucleoside triphosphate hydrolases"/>
    <property type="match status" value="1"/>
</dbReference>
<dbReference type="SMART" id="SM00490">
    <property type="entry name" value="HELICc"/>
    <property type="match status" value="1"/>
</dbReference>
<feature type="region of interest" description="Disordered" evidence="9">
    <location>
        <begin position="1"/>
        <end position="179"/>
    </location>
</feature>
<dbReference type="PANTHER" id="PTHR47958">
    <property type="entry name" value="ATP-DEPENDENT RNA HELICASE DBP3"/>
    <property type="match status" value="1"/>
</dbReference>
<reference evidence="13" key="2">
    <citation type="submission" date="2021-01" db="UniProtKB">
        <authorList>
            <consortium name="EnsemblMetazoa"/>
        </authorList>
    </citation>
    <scope>IDENTIFICATION</scope>
</reference>
<dbReference type="RefSeq" id="XP_030839262.1">
    <property type="nucleotide sequence ID" value="XM_030983402.1"/>
</dbReference>
<evidence type="ECO:0000259" key="10">
    <source>
        <dbReference type="PROSITE" id="PS51192"/>
    </source>
</evidence>
<keyword evidence="2" id="KW-0547">Nucleotide-binding</keyword>
<dbReference type="InterPro" id="IPR004087">
    <property type="entry name" value="KH_dom"/>
</dbReference>
<dbReference type="CDD" id="cd18787">
    <property type="entry name" value="SF2_C_DEAD"/>
    <property type="match status" value="1"/>
</dbReference>
<evidence type="ECO:0000256" key="9">
    <source>
        <dbReference type="SAM" id="MobiDB-lite"/>
    </source>
</evidence>
<dbReference type="OMA" id="RWAKCPP"/>
<keyword evidence="14" id="KW-1185">Reference proteome</keyword>
<dbReference type="Proteomes" id="UP000007110">
    <property type="component" value="Unassembled WGS sequence"/>
</dbReference>
<protein>
    <recommendedName>
        <fullName evidence="1">RNA helicase</fullName>
        <ecNumber evidence="1">3.6.4.13</ecNumber>
    </recommendedName>
</protein>
<feature type="compositionally biased region" description="Basic and acidic residues" evidence="9">
    <location>
        <begin position="95"/>
        <end position="113"/>
    </location>
</feature>
<dbReference type="GeneID" id="588613"/>
<dbReference type="Pfam" id="PF00013">
    <property type="entry name" value="KH_1"/>
    <property type="match status" value="1"/>
</dbReference>
<evidence type="ECO:0000256" key="8">
    <source>
        <dbReference type="PROSITE-ProRule" id="PRU00552"/>
    </source>
</evidence>
<feature type="compositionally biased region" description="Polar residues" evidence="9">
    <location>
        <begin position="246"/>
        <end position="267"/>
    </location>
</feature>
<dbReference type="InterPro" id="IPR014014">
    <property type="entry name" value="RNA_helicase_DEAD_Q_motif"/>
</dbReference>
<dbReference type="Pfam" id="PF00271">
    <property type="entry name" value="Helicase_C"/>
    <property type="match status" value="1"/>
</dbReference>
<dbReference type="EnsemblMetazoa" id="XM_030983402">
    <property type="protein sequence ID" value="XP_030839262"/>
    <property type="gene ID" value="LOC588613"/>
</dbReference>
<evidence type="ECO:0000256" key="1">
    <source>
        <dbReference type="ARBA" id="ARBA00012552"/>
    </source>
</evidence>